<gene>
    <name evidence="1" type="ORF">A5630_02520</name>
</gene>
<protein>
    <submittedName>
        <fullName evidence="1">Heme peroxidase</fullName>
    </submittedName>
</protein>
<reference evidence="1 2" key="1">
    <citation type="submission" date="2016-06" db="EMBL/GenBank/DDBJ databases">
        <authorList>
            <person name="Kjaerup R.B."/>
            <person name="Dalgaard T.S."/>
            <person name="Juul-Madsen H.R."/>
        </authorList>
    </citation>
    <scope>NUCLEOTIDE SEQUENCE [LARGE SCALE GENOMIC DNA]</scope>
    <source>
        <strain evidence="1 2">1127319.6</strain>
    </source>
</reference>
<dbReference type="GO" id="GO:0004601">
    <property type="term" value="F:peroxidase activity"/>
    <property type="evidence" value="ECO:0007669"/>
    <property type="project" value="UniProtKB-KW"/>
</dbReference>
<comment type="caution">
    <text evidence="1">The sequence shown here is derived from an EMBL/GenBank/DDBJ whole genome shotgun (WGS) entry which is preliminary data.</text>
</comment>
<evidence type="ECO:0000313" key="2">
    <source>
        <dbReference type="Proteomes" id="UP000093898"/>
    </source>
</evidence>
<dbReference type="AlphaFoldDB" id="A0A1A3GU07"/>
<dbReference type="RefSeq" id="WP_064983769.1">
    <property type="nucleotide sequence ID" value="NZ_LZLC01000190.1"/>
</dbReference>
<dbReference type="EMBL" id="LZLC01000190">
    <property type="protein sequence ID" value="OBJ38861.1"/>
    <property type="molecule type" value="Genomic_DNA"/>
</dbReference>
<dbReference type="STRING" id="56689.GCA_001291445_00300"/>
<dbReference type="Proteomes" id="UP000093898">
    <property type="component" value="Unassembled WGS sequence"/>
</dbReference>
<organism evidence="1 2">
    <name type="scientific">Mycolicibacterium mucogenicum</name>
    <name type="common">Mycobacterium mucogenicum</name>
    <dbReference type="NCBI Taxonomy" id="56689"/>
    <lineage>
        <taxon>Bacteria</taxon>
        <taxon>Bacillati</taxon>
        <taxon>Actinomycetota</taxon>
        <taxon>Actinomycetes</taxon>
        <taxon>Mycobacteriales</taxon>
        <taxon>Mycobacteriaceae</taxon>
        <taxon>Mycolicibacterium</taxon>
    </lineage>
</organism>
<evidence type="ECO:0000313" key="1">
    <source>
        <dbReference type="EMBL" id="OBJ38861.1"/>
    </source>
</evidence>
<keyword evidence="1" id="KW-0560">Oxidoreductase</keyword>
<dbReference type="OrthoDB" id="2962349at2"/>
<proteinExistence type="predicted"/>
<name>A0A1A3GU07_MYCMU</name>
<accession>A0A1A3GU07</accession>
<sequence>MNADIERLRAACERDLGDPAGWPTPVGYPDSLALCIIDAIYAPGARHLTVDSIVERYRSYRAGQGGDADTDGAPELLANVEALGGPEQWAAQIGNRRPTSTRKDAPLRSVALTETAQAFVALGIRTTEDLRVIAGDPELAREAKRAWCAVPGQRSGFTWRFLLMLAELPGTDPTVAGYVAREVGDDAADTAGLLAAVAAAAGWHADALHQAIWRFEARRAQELPSSA</sequence>
<keyword evidence="1" id="KW-0575">Peroxidase</keyword>